<dbReference type="InterPro" id="IPR009057">
    <property type="entry name" value="Homeodomain-like_sf"/>
</dbReference>
<keyword evidence="2 4" id="KW-0238">DNA-binding</keyword>
<dbReference type="GO" id="GO:0003700">
    <property type="term" value="F:DNA-binding transcription factor activity"/>
    <property type="evidence" value="ECO:0007669"/>
    <property type="project" value="TreeGrafter"/>
</dbReference>
<name>A0A6J4HJI1_9ACTN</name>
<accession>A0A6J4HJI1</accession>
<dbReference type="PROSITE" id="PS50977">
    <property type="entry name" value="HTH_TETR_2"/>
    <property type="match status" value="1"/>
</dbReference>
<dbReference type="Pfam" id="PF02909">
    <property type="entry name" value="TetR_C_1"/>
    <property type="match status" value="1"/>
</dbReference>
<dbReference type="Pfam" id="PF00440">
    <property type="entry name" value="TetR_N"/>
    <property type="match status" value="1"/>
</dbReference>
<dbReference type="InterPro" id="IPR001647">
    <property type="entry name" value="HTH_TetR"/>
</dbReference>
<dbReference type="InterPro" id="IPR036271">
    <property type="entry name" value="Tet_transcr_reg_TetR-rel_C_sf"/>
</dbReference>
<reference evidence="6" key="1">
    <citation type="submission" date="2020-02" db="EMBL/GenBank/DDBJ databases">
        <authorList>
            <person name="Meier V. D."/>
        </authorList>
    </citation>
    <scope>NUCLEOTIDE SEQUENCE</scope>
    <source>
        <strain evidence="6">AVDCRST_MAG52</strain>
    </source>
</reference>
<keyword evidence="1" id="KW-0805">Transcription regulation</keyword>
<dbReference type="PANTHER" id="PTHR30055:SF151">
    <property type="entry name" value="TRANSCRIPTIONAL REGULATORY PROTEIN"/>
    <property type="match status" value="1"/>
</dbReference>
<evidence type="ECO:0000256" key="4">
    <source>
        <dbReference type="PROSITE-ProRule" id="PRU00335"/>
    </source>
</evidence>
<keyword evidence="3" id="KW-0804">Transcription</keyword>
<dbReference type="InterPro" id="IPR050109">
    <property type="entry name" value="HTH-type_TetR-like_transc_reg"/>
</dbReference>
<dbReference type="InterPro" id="IPR004111">
    <property type="entry name" value="Repressor_TetR_C"/>
</dbReference>
<dbReference type="GO" id="GO:0000976">
    <property type="term" value="F:transcription cis-regulatory region binding"/>
    <property type="evidence" value="ECO:0007669"/>
    <property type="project" value="TreeGrafter"/>
</dbReference>
<dbReference type="Gene3D" id="1.10.10.60">
    <property type="entry name" value="Homeodomain-like"/>
    <property type="match status" value="1"/>
</dbReference>
<gene>
    <name evidence="6" type="ORF">AVDCRST_MAG52-738</name>
</gene>
<proteinExistence type="predicted"/>
<dbReference type="Gene3D" id="1.10.357.10">
    <property type="entry name" value="Tetracycline Repressor, domain 2"/>
    <property type="match status" value="1"/>
</dbReference>
<dbReference type="SUPFAM" id="SSF48498">
    <property type="entry name" value="Tetracyclin repressor-like, C-terminal domain"/>
    <property type="match status" value="1"/>
</dbReference>
<evidence type="ECO:0000259" key="5">
    <source>
        <dbReference type="PROSITE" id="PS50977"/>
    </source>
</evidence>
<dbReference type="EMBL" id="CADCTN010000048">
    <property type="protein sequence ID" value="CAA9225613.1"/>
    <property type="molecule type" value="Genomic_DNA"/>
</dbReference>
<evidence type="ECO:0000256" key="2">
    <source>
        <dbReference type="ARBA" id="ARBA00023125"/>
    </source>
</evidence>
<evidence type="ECO:0000256" key="3">
    <source>
        <dbReference type="ARBA" id="ARBA00023163"/>
    </source>
</evidence>
<dbReference type="PANTHER" id="PTHR30055">
    <property type="entry name" value="HTH-TYPE TRANSCRIPTIONAL REGULATOR RUTR"/>
    <property type="match status" value="1"/>
</dbReference>
<protein>
    <submittedName>
        <fullName evidence="6">Transcriptional regulator, AcrR family</fullName>
    </submittedName>
</protein>
<evidence type="ECO:0000313" key="6">
    <source>
        <dbReference type="EMBL" id="CAA9225613.1"/>
    </source>
</evidence>
<feature type="domain" description="HTH tetR-type" evidence="5">
    <location>
        <begin position="33"/>
        <end position="93"/>
    </location>
</feature>
<dbReference type="SUPFAM" id="SSF46689">
    <property type="entry name" value="Homeodomain-like"/>
    <property type="match status" value="1"/>
</dbReference>
<feature type="DNA-binding region" description="H-T-H motif" evidence="4">
    <location>
        <begin position="56"/>
        <end position="75"/>
    </location>
</feature>
<dbReference type="GO" id="GO:0045892">
    <property type="term" value="P:negative regulation of DNA-templated transcription"/>
    <property type="evidence" value="ECO:0007669"/>
    <property type="project" value="InterPro"/>
</dbReference>
<sequence length="257" mass="27477">MATEFTGTGDPARSMALLWRAQDGGSRPGPKSSLDVDRIVAAAVGLADAEGLAAVSMRRVAAELGVAAMTLYSHVPGKGELVDLMLDSVLGELYPDEGVVTSGTWRTRLKTVAQAIWDFYLAHPWAAHLATGRPPLGPGIMRKYELELRAVDGLGLTEVQMDLLVTLVNGFVRGTVSGVQEKADAERASGVSEGEWWAATEPYVAQVFDAERYPTVARVGPVAGQELQAAYDPDRSFHFGLDRLLDGIGVLILDASR</sequence>
<dbReference type="AlphaFoldDB" id="A0A6J4HJI1"/>
<organism evidence="6">
    <name type="scientific">uncultured Blastococcus sp</name>
    <dbReference type="NCBI Taxonomy" id="217144"/>
    <lineage>
        <taxon>Bacteria</taxon>
        <taxon>Bacillati</taxon>
        <taxon>Actinomycetota</taxon>
        <taxon>Actinomycetes</taxon>
        <taxon>Geodermatophilales</taxon>
        <taxon>Geodermatophilaceae</taxon>
        <taxon>Blastococcus</taxon>
        <taxon>environmental samples</taxon>
    </lineage>
</organism>
<evidence type="ECO:0000256" key="1">
    <source>
        <dbReference type="ARBA" id="ARBA00023015"/>
    </source>
</evidence>